<dbReference type="GeneID" id="80397928"/>
<accession>A0A8S5L4P9</accession>
<reference evidence="1" key="1">
    <citation type="submission" date="2020-09" db="EMBL/GenBank/DDBJ databases">
        <title>Leviviricetes taxonomy.</title>
        <authorList>
            <person name="Stockdale S.R."/>
            <person name="Callanan J."/>
            <person name="Adriaenssens E.M."/>
            <person name="Kuhn J.H."/>
            <person name="Rumnieks J."/>
            <person name="Shkoporov A."/>
            <person name="Draper L.A."/>
            <person name="Ross P."/>
            <person name="Hill C."/>
        </authorList>
    </citation>
    <scope>NUCLEOTIDE SEQUENCE</scope>
</reference>
<dbReference type="KEGG" id="vg:80397928"/>
<protein>
    <submittedName>
        <fullName evidence="1">Coat protein</fullName>
    </submittedName>
</protein>
<proteinExistence type="predicted"/>
<keyword evidence="1" id="KW-0946">Virion</keyword>
<dbReference type="Proteomes" id="UP000676581">
    <property type="component" value="Segment"/>
</dbReference>
<evidence type="ECO:0000313" key="2">
    <source>
        <dbReference type="Proteomes" id="UP000676581"/>
    </source>
</evidence>
<dbReference type="GO" id="GO:0019028">
    <property type="term" value="C:viral capsid"/>
    <property type="evidence" value="ECO:0007669"/>
    <property type="project" value="UniProtKB-KW"/>
</dbReference>
<keyword evidence="2" id="KW-1185">Reference proteome</keyword>
<organism evidence="1 2">
    <name type="scientific">ssRNA phage SRR7976300_7</name>
    <dbReference type="NCBI Taxonomy" id="2786656"/>
    <lineage>
        <taxon>Viruses</taxon>
        <taxon>Riboviria</taxon>
        <taxon>Orthornavirae</taxon>
        <taxon>Lenarviricota</taxon>
        <taxon>Leviviricetes</taxon>
        <taxon>Norzivirales</taxon>
        <taxon>Fiersviridae</taxon>
        <taxon>Yahnavirus</taxon>
        <taxon>Yahnavirus asienecus</taxon>
    </lineage>
</organism>
<sequence>MPTLADITIKQSDGTTDVVYTAIAGAAGDGSPALFRSNSVGTALNQRPSLLIKATSNGSKTARRIRGDFSWPIVDISSGVSTVVGRASGDFNFLAPQNQTEDMIKEQAHQFANLIASAMIKDSMSEGYAPRGS</sequence>
<evidence type="ECO:0000313" key="1">
    <source>
        <dbReference type="EMBL" id="DAD52672.1"/>
    </source>
</evidence>
<name>A0A8S5L4P9_9VIRU</name>
<dbReference type="EMBL" id="BK014173">
    <property type="protein sequence ID" value="DAD52672.1"/>
    <property type="molecule type" value="Genomic_RNA"/>
</dbReference>
<dbReference type="RefSeq" id="YP_010769029.1">
    <property type="nucleotide sequence ID" value="NC_073858.1"/>
</dbReference>
<keyword evidence="1" id="KW-0167">Capsid protein</keyword>
<gene>
    <name evidence="1" type="primary">SRR7976300_7_2</name>
</gene>